<dbReference type="EMBL" id="CP014796">
    <property type="protein sequence ID" value="APX23236.1"/>
    <property type="molecule type" value="Genomic_DNA"/>
</dbReference>
<evidence type="ECO:0000313" key="9">
    <source>
        <dbReference type="Proteomes" id="UP000186559"/>
    </source>
</evidence>
<keyword evidence="9" id="KW-1185">Reference proteome</keyword>
<evidence type="ECO:0000256" key="6">
    <source>
        <dbReference type="ARBA" id="ARBA00023136"/>
    </source>
</evidence>
<dbReference type="KEGG" id="tpro:Ga0080559_TMP2440"/>
<dbReference type="OrthoDB" id="9807187at2"/>
<name>A0A1U7D583_9RHOB</name>
<keyword evidence="4 7" id="KW-0812">Transmembrane</keyword>
<dbReference type="Proteomes" id="UP000186559">
    <property type="component" value="Chromosome"/>
</dbReference>
<protein>
    <submittedName>
        <fullName evidence="8">Multisubunit potassium/proton antiporter, PhaE subunit</fullName>
    </submittedName>
</protein>
<dbReference type="Pfam" id="PF01899">
    <property type="entry name" value="MNHE"/>
    <property type="match status" value="1"/>
</dbReference>
<dbReference type="STRING" id="1229727.Ga0080559_TMP2440"/>
<reference evidence="8 9" key="1">
    <citation type="submission" date="2016-03" db="EMBL/GenBank/DDBJ databases">
        <title>Deep-sea bacteria in the southern Pacific.</title>
        <authorList>
            <person name="Tang K."/>
        </authorList>
    </citation>
    <scope>NUCLEOTIDE SEQUENCE [LARGE SCALE GENOMIC DNA]</scope>
    <source>
        <strain evidence="8 9">JLT2016</strain>
    </source>
</reference>
<dbReference type="GO" id="GO:0008324">
    <property type="term" value="F:monoatomic cation transmembrane transporter activity"/>
    <property type="evidence" value="ECO:0007669"/>
    <property type="project" value="InterPro"/>
</dbReference>
<evidence type="ECO:0000256" key="3">
    <source>
        <dbReference type="ARBA" id="ARBA00022475"/>
    </source>
</evidence>
<evidence type="ECO:0000256" key="4">
    <source>
        <dbReference type="ARBA" id="ARBA00022692"/>
    </source>
</evidence>
<dbReference type="NCBIfam" id="NF006518">
    <property type="entry name" value="PRK08965.1-2"/>
    <property type="match status" value="1"/>
</dbReference>
<evidence type="ECO:0000256" key="2">
    <source>
        <dbReference type="ARBA" id="ARBA00006228"/>
    </source>
</evidence>
<sequence length="163" mass="17883">MLRRLLPHPILSVTLTIVWLALVNTVTLGNLFLGAVLGVIIPYMTAPYWPNRPKVGAPLRAAEYALIVLWDIIVANVVVAGIVLFKPRSRIHSQWVVVPLELTSPEAITVLAGTITMTPGTVSATLSADGAAILVHCLHTDDPDGVRDEIKSRYERRLMEIFK</sequence>
<keyword evidence="5 7" id="KW-1133">Transmembrane helix</keyword>
<dbReference type="PIRSF" id="PIRSF019239">
    <property type="entry name" value="MrpE"/>
    <property type="match status" value="1"/>
</dbReference>
<evidence type="ECO:0000256" key="1">
    <source>
        <dbReference type="ARBA" id="ARBA00004651"/>
    </source>
</evidence>
<evidence type="ECO:0000313" key="8">
    <source>
        <dbReference type="EMBL" id="APX23236.1"/>
    </source>
</evidence>
<dbReference type="InterPro" id="IPR002758">
    <property type="entry name" value="Cation_antiport_E"/>
</dbReference>
<organism evidence="8 9">
    <name type="scientific">Salipiger profundus</name>
    <dbReference type="NCBI Taxonomy" id="1229727"/>
    <lineage>
        <taxon>Bacteria</taxon>
        <taxon>Pseudomonadati</taxon>
        <taxon>Pseudomonadota</taxon>
        <taxon>Alphaproteobacteria</taxon>
        <taxon>Rhodobacterales</taxon>
        <taxon>Roseobacteraceae</taxon>
        <taxon>Salipiger</taxon>
    </lineage>
</organism>
<evidence type="ECO:0000256" key="7">
    <source>
        <dbReference type="SAM" id="Phobius"/>
    </source>
</evidence>
<proteinExistence type="inferred from homology"/>
<feature type="transmembrane region" description="Helical" evidence="7">
    <location>
        <begin position="12"/>
        <end position="44"/>
    </location>
</feature>
<comment type="subcellular location">
    <subcellularLocation>
        <location evidence="1">Cell membrane</location>
        <topology evidence="1">Multi-pass membrane protein</topology>
    </subcellularLocation>
</comment>
<gene>
    <name evidence="8" type="ORF">Ga0080559_TMP2440</name>
</gene>
<dbReference type="GO" id="GO:0005886">
    <property type="term" value="C:plasma membrane"/>
    <property type="evidence" value="ECO:0007669"/>
    <property type="project" value="UniProtKB-SubCell"/>
</dbReference>
<accession>A0A1U7D583</accession>
<dbReference type="PANTHER" id="PTHR34584">
    <property type="entry name" value="NA(+)/H(+) ANTIPORTER SUBUNIT E1"/>
    <property type="match status" value="1"/>
</dbReference>
<evidence type="ECO:0000256" key="5">
    <source>
        <dbReference type="ARBA" id="ARBA00022989"/>
    </source>
</evidence>
<comment type="similarity">
    <text evidence="2">Belongs to the CPA3 antiporters (TC 2.A.63) subunit E family.</text>
</comment>
<keyword evidence="3" id="KW-1003">Cell membrane</keyword>
<keyword evidence="6 7" id="KW-0472">Membrane</keyword>
<feature type="transmembrane region" description="Helical" evidence="7">
    <location>
        <begin position="64"/>
        <end position="85"/>
    </location>
</feature>
<dbReference type="AlphaFoldDB" id="A0A1U7D583"/>
<dbReference type="PANTHER" id="PTHR34584:SF1">
    <property type="entry name" value="NA(+)_H(+) ANTIPORTER SUBUNIT E1"/>
    <property type="match status" value="1"/>
</dbReference>
<dbReference type="RefSeq" id="WP_076623359.1">
    <property type="nucleotide sequence ID" value="NZ_BMEW01000005.1"/>
</dbReference>